<evidence type="ECO:0000313" key="2">
    <source>
        <dbReference type="Proteomes" id="UP000006054"/>
    </source>
</evidence>
<dbReference type="KEGG" id="fli:Fleli_0165"/>
<name>I4AFC9_BERLS</name>
<accession>I4AFC9</accession>
<keyword evidence="2" id="KW-1185">Reference proteome</keyword>
<gene>
    <name evidence="1" type="ordered locus">Fleli_0165</name>
</gene>
<protein>
    <submittedName>
        <fullName evidence="1">Uncharacterized protein</fullName>
    </submittedName>
</protein>
<sequence length="401" mass="47011">MLDNSSTYEIELIEIEEVNLNYLIRTVSGDITYFEGYTFLDVSTQEVLTFHKYLSSYNSRSSSKVSLGTLKTTMDCVDGFQPYTYSIFSDYSSFHNSFYRNDPSELKVYSESDEAMLLLSNGYRISNPQDFSYKIINLKARQNQDFSCQDASFINGREIMKSIEIKAAEAKTIETGDANKAIEIYAFPINQTITNYNTNPYLLNSTGLIERRTLATFYLDDYKVWYPTIWIEDKREHMEVVVDIIKEEANEVEHYIQKSYGNYPPPTNMNFEIPSTNTQVRHRGSTSTIFQSGEHYLLQIEYKKRNFNPSDIQIYTWKLNIDSKKNELEWTIPSFSQQAADYLSLDKDFYRNNTIPTMSYFEVEEGVNYDSYTNTYFTSSNPFTFKDMEEWKTTWFTRKSL</sequence>
<reference evidence="2" key="1">
    <citation type="submission" date="2012-06" db="EMBL/GenBank/DDBJ databases">
        <title>The complete genome of Flexibacter litoralis DSM 6794.</title>
        <authorList>
            <person name="Lucas S."/>
            <person name="Copeland A."/>
            <person name="Lapidus A."/>
            <person name="Glavina del Rio T."/>
            <person name="Dalin E."/>
            <person name="Tice H."/>
            <person name="Bruce D."/>
            <person name="Goodwin L."/>
            <person name="Pitluck S."/>
            <person name="Peters L."/>
            <person name="Ovchinnikova G."/>
            <person name="Lu M."/>
            <person name="Kyrpides N."/>
            <person name="Mavromatis K."/>
            <person name="Ivanova N."/>
            <person name="Brettin T."/>
            <person name="Detter J.C."/>
            <person name="Han C."/>
            <person name="Larimer F."/>
            <person name="Land M."/>
            <person name="Hauser L."/>
            <person name="Markowitz V."/>
            <person name="Cheng J.-F."/>
            <person name="Hugenholtz P."/>
            <person name="Woyke T."/>
            <person name="Wu D."/>
            <person name="Spring S."/>
            <person name="Lang E."/>
            <person name="Kopitz M."/>
            <person name="Brambilla E."/>
            <person name="Klenk H.-P."/>
            <person name="Eisen J.A."/>
        </authorList>
    </citation>
    <scope>NUCLEOTIDE SEQUENCE [LARGE SCALE GENOMIC DNA]</scope>
    <source>
        <strain evidence="2">ATCC 23117 / DSM 6794 / NBRC 15988 / NCIMB 1366 / Sio-4</strain>
    </source>
</reference>
<dbReference type="EMBL" id="CP003345">
    <property type="protein sequence ID" value="AFM02664.1"/>
    <property type="molecule type" value="Genomic_DNA"/>
</dbReference>
<proteinExistence type="predicted"/>
<evidence type="ECO:0000313" key="1">
    <source>
        <dbReference type="EMBL" id="AFM02664.1"/>
    </source>
</evidence>
<dbReference type="HOGENOM" id="CLU_575884_0_0_10"/>
<organism evidence="1 2">
    <name type="scientific">Bernardetia litoralis (strain ATCC 23117 / DSM 6794 / NBRC 15988 / NCIMB 1366 / Fx l1 / Sio-4)</name>
    <name type="common">Flexibacter litoralis</name>
    <dbReference type="NCBI Taxonomy" id="880071"/>
    <lineage>
        <taxon>Bacteria</taxon>
        <taxon>Pseudomonadati</taxon>
        <taxon>Bacteroidota</taxon>
        <taxon>Cytophagia</taxon>
        <taxon>Cytophagales</taxon>
        <taxon>Bernardetiaceae</taxon>
        <taxon>Bernardetia</taxon>
    </lineage>
</organism>
<dbReference type="RefSeq" id="WP_014796130.1">
    <property type="nucleotide sequence ID" value="NC_018018.1"/>
</dbReference>
<dbReference type="STRING" id="880071.Fleli_0165"/>
<dbReference type="AlphaFoldDB" id="I4AFC9"/>
<dbReference type="Proteomes" id="UP000006054">
    <property type="component" value="Chromosome"/>
</dbReference>